<keyword evidence="2" id="KW-0285">Flavoprotein</keyword>
<comment type="cofactor">
    <cofactor evidence="10">
        <name>[2Fe-2S] cluster</name>
        <dbReference type="ChEBI" id="CHEBI:190135"/>
    </cofactor>
    <text evidence="10">Binds 1 [2Fe-2S] cluster per subunit.</text>
</comment>
<dbReference type="PRINTS" id="PR00371">
    <property type="entry name" value="FPNCR"/>
</dbReference>
<dbReference type="Gene3D" id="3.40.50.80">
    <property type="entry name" value="Nucleotide-binding domain of ferredoxin-NADP reductase (FNR) module"/>
    <property type="match status" value="1"/>
</dbReference>
<keyword evidence="6" id="KW-0249">Electron transport</keyword>
<feature type="binding site" evidence="10">
    <location>
        <position position="254"/>
    </location>
    <ligand>
        <name>[2Fe-2S] cluster</name>
        <dbReference type="ChEBI" id="CHEBI:190135"/>
    </ligand>
</feature>
<comment type="cofactor">
    <cofactor evidence="9">
        <name>[2Fe-2S] cluster</name>
        <dbReference type="ChEBI" id="CHEBI:190135"/>
    </cofactor>
</comment>
<dbReference type="InterPro" id="IPR017938">
    <property type="entry name" value="Riboflavin_synthase-like_b-brl"/>
</dbReference>
<comment type="caution">
    <text evidence="12">The sequence shown here is derived from an EMBL/GenBank/DDBJ whole genome shotgun (WGS) entry which is preliminary data.</text>
</comment>
<evidence type="ECO:0000256" key="10">
    <source>
        <dbReference type="PIRSR" id="PIRSR006816-2"/>
    </source>
</evidence>
<dbReference type="GO" id="GO:0016491">
    <property type="term" value="F:oxidoreductase activity"/>
    <property type="evidence" value="ECO:0007669"/>
    <property type="project" value="InterPro"/>
</dbReference>
<dbReference type="InterPro" id="IPR012165">
    <property type="entry name" value="Cyt_c3_hydrogenase_gsu"/>
</dbReference>
<evidence type="ECO:0000256" key="9">
    <source>
        <dbReference type="ARBA" id="ARBA00034078"/>
    </source>
</evidence>
<dbReference type="EMBL" id="LHYE01000055">
    <property type="protein sequence ID" value="KXB06160.1"/>
    <property type="molecule type" value="Genomic_DNA"/>
</dbReference>
<keyword evidence="4 10" id="KW-0479">Metal-binding</keyword>
<dbReference type="InterPro" id="IPR001709">
    <property type="entry name" value="Flavoprot_Pyr_Nucl_cyt_Rdtase"/>
</dbReference>
<sequence length="280" mass="31165">MSGIIYNKNIFDSEKATIVSIRDLTEKEKLFEIELDSAKSLNHEPGQFIELFVPGYGEAPFSVSSSPSKDGPFELCIRGVGRVTNAIHRAEEGDKVGVRGPFGNGFDVDFLKGKDLLFIGGGLGLVPLRSLINYVRDNCGDYGDTTVLYGCKEPTERLFIEELEEWKQMSFCQAKETVDSCPAEVEWEGNVGVITTLIPEVDIDPETTYAAVCGPPVMYKFVMEELNEKGLPADHRFLSLERRMKCGIGECGHCQIGEYYVCRDGPVFNYAEIKDEEEAI</sequence>
<evidence type="ECO:0000256" key="1">
    <source>
        <dbReference type="ARBA" id="ARBA00022448"/>
    </source>
</evidence>
<dbReference type="GO" id="GO:0046872">
    <property type="term" value="F:metal ion binding"/>
    <property type="evidence" value="ECO:0007669"/>
    <property type="project" value="UniProtKB-KW"/>
</dbReference>
<feature type="binding site" evidence="10">
    <location>
        <position position="251"/>
    </location>
    <ligand>
        <name>[2Fe-2S] cluster</name>
        <dbReference type="ChEBI" id="CHEBI:190135"/>
    </ligand>
</feature>
<dbReference type="Proteomes" id="UP000070263">
    <property type="component" value="Unassembled WGS sequence"/>
</dbReference>
<evidence type="ECO:0000256" key="7">
    <source>
        <dbReference type="ARBA" id="ARBA00023004"/>
    </source>
</evidence>
<dbReference type="GO" id="GO:0050660">
    <property type="term" value="F:flavin adenine dinucleotide binding"/>
    <property type="evidence" value="ECO:0007669"/>
    <property type="project" value="InterPro"/>
</dbReference>
<dbReference type="InterPro" id="IPR008333">
    <property type="entry name" value="Cbr1-like_FAD-bd_dom"/>
</dbReference>
<evidence type="ECO:0000256" key="2">
    <source>
        <dbReference type="ARBA" id="ARBA00022630"/>
    </source>
</evidence>
<dbReference type="PANTHER" id="PTHR43513">
    <property type="entry name" value="DIHYDROOROTATE DEHYDROGENASE B (NAD(+)), ELECTRON TRANSFER SUBUNIT"/>
    <property type="match status" value="1"/>
</dbReference>
<evidence type="ECO:0000256" key="8">
    <source>
        <dbReference type="ARBA" id="ARBA00023014"/>
    </source>
</evidence>
<evidence type="ECO:0000256" key="4">
    <source>
        <dbReference type="ARBA" id="ARBA00022723"/>
    </source>
</evidence>
<dbReference type="CDD" id="cd06221">
    <property type="entry name" value="sulfite_reductase_like"/>
    <property type="match status" value="1"/>
</dbReference>
<feature type="domain" description="FAD-binding FR-type" evidence="11">
    <location>
        <begin position="11"/>
        <end position="108"/>
    </location>
</feature>
<dbReference type="GO" id="GO:0006221">
    <property type="term" value="P:pyrimidine nucleotide biosynthetic process"/>
    <property type="evidence" value="ECO:0007669"/>
    <property type="project" value="InterPro"/>
</dbReference>
<name>A0A133VIA8_9EURY</name>
<evidence type="ECO:0000256" key="5">
    <source>
        <dbReference type="ARBA" id="ARBA00022827"/>
    </source>
</evidence>
<evidence type="ECO:0000256" key="6">
    <source>
        <dbReference type="ARBA" id="ARBA00022982"/>
    </source>
</evidence>
<gene>
    <name evidence="12" type="ORF">AKJ51_04120</name>
</gene>
<dbReference type="InterPro" id="IPR017927">
    <property type="entry name" value="FAD-bd_FR_type"/>
</dbReference>
<evidence type="ECO:0000313" key="12">
    <source>
        <dbReference type="EMBL" id="KXB06160.1"/>
    </source>
</evidence>
<keyword evidence="8 10" id="KW-0411">Iron-sulfur</keyword>
<dbReference type="Pfam" id="PF00175">
    <property type="entry name" value="NAD_binding_1"/>
    <property type="match status" value="1"/>
</dbReference>
<dbReference type="InterPro" id="IPR039261">
    <property type="entry name" value="FNR_nucleotide-bd"/>
</dbReference>
<dbReference type="PATRIC" id="fig|1698280.3.peg.953"/>
<dbReference type="InterPro" id="IPR019480">
    <property type="entry name" value="Dihydroorotate_DH_Fe-S-bd"/>
</dbReference>
<evidence type="ECO:0000256" key="3">
    <source>
        <dbReference type="ARBA" id="ARBA00022714"/>
    </source>
</evidence>
<evidence type="ECO:0000259" key="11">
    <source>
        <dbReference type="PROSITE" id="PS51384"/>
    </source>
</evidence>
<dbReference type="InterPro" id="IPR037117">
    <property type="entry name" value="Dihydroorotate_DH_ele_sf"/>
</dbReference>
<dbReference type="GO" id="GO:0051537">
    <property type="term" value="F:2 iron, 2 sulfur cluster binding"/>
    <property type="evidence" value="ECO:0007669"/>
    <property type="project" value="UniProtKB-KW"/>
</dbReference>
<keyword evidence="1" id="KW-0813">Transport</keyword>
<accession>A0A133VIA8</accession>
<dbReference type="SUPFAM" id="SSF52343">
    <property type="entry name" value="Ferredoxin reductase-like, C-terminal NADP-linked domain"/>
    <property type="match status" value="1"/>
</dbReference>
<reference evidence="12 13" key="1">
    <citation type="journal article" date="2016" name="Sci. Rep.">
        <title>Metabolic traits of an uncultured archaeal lineage -MSBL1- from brine pools of the Red Sea.</title>
        <authorList>
            <person name="Mwirichia R."/>
            <person name="Alam I."/>
            <person name="Rashid M."/>
            <person name="Vinu M."/>
            <person name="Ba-Alawi W."/>
            <person name="Anthony Kamau A."/>
            <person name="Kamanda Ngugi D."/>
            <person name="Goker M."/>
            <person name="Klenk H.P."/>
            <person name="Bajic V."/>
            <person name="Stingl U."/>
        </authorList>
    </citation>
    <scope>NUCLEOTIDE SEQUENCE [LARGE SCALE GENOMIC DNA]</scope>
    <source>
        <strain evidence="12">SCGC-AAA382A20</strain>
    </source>
</reference>
<organism evidence="12 13">
    <name type="scientific">candidate division MSBL1 archaeon SCGC-AAA382A20</name>
    <dbReference type="NCBI Taxonomy" id="1698280"/>
    <lineage>
        <taxon>Archaea</taxon>
        <taxon>Methanobacteriati</taxon>
        <taxon>Methanobacteriota</taxon>
        <taxon>candidate division MSBL1</taxon>
    </lineage>
</organism>
<keyword evidence="3 10" id="KW-0001">2Fe-2S</keyword>
<dbReference type="Gene3D" id="2.10.240.10">
    <property type="entry name" value="Dihydroorotate dehydrogenase, electron transfer subunit"/>
    <property type="match status" value="1"/>
</dbReference>
<dbReference type="Pfam" id="PF00970">
    <property type="entry name" value="FAD_binding_6"/>
    <property type="match status" value="1"/>
</dbReference>
<dbReference type="PIRSF" id="PIRSF006816">
    <property type="entry name" value="Cyc3_hyd_g"/>
    <property type="match status" value="1"/>
</dbReference>
<dbReference type="InterPro" id="IPR001433">
    <property type="entry name" value="OxRdtase_FAD/NAD-bd"/>
</dbReference>
<evidence type="ECO:0000313" key="13">
    <source>
        <dbReference type="Proteomes" id="UP000070263"/>
    </source>
</evidence>
<dbReference type="PRINTS" id="PR00410">
    <property type="entry name" value="PHEHYDRXLASE"/>
</dbReference>
<dbReference type="AlphaFoldDB" id="A0A133VIA8"/>
<keyword evidence="13" id="KW-1185">Reference proteome</keyword>
<dbReference type="SUPFAM" id="SSF63380">
    <property type="entry name" value="Riboflavin synthase domain-like"/>
    <property type="match status" value="1"/>
</dbReference>
<proteinExistence type="predicted"/>
<dbReference type="InterPro" id="IPR050353">
    <property type="entry name" value="PyrK_electron_transfer"/>
</dbReference>
<feature type="binding site" evidence="10">
    <location>
        <position position="262"/>
    </location>
    <ligand>
        <name>[2Fe-2S] cluster</name>
        <dbReference type="ChEBI" id="CHEBI:190135"/>
    </ligand>
</feature>
<feature type="binding site" evidence="10">
    <location>
        <position position="246"/>
    </location>
    <ligand>
        <name>[2Fe-2S] cluster</name>
        <dbReference type="ChEBI" id="CHEBI:190135"/>
    </ligand>
</feature>
<dbReference type="Pfam" id="PF10418">
    <property type="entry name" value="DHODB_Fe-S_bind"/>
    <property type="match status" value="1"/>
</dbReference>
<dbReference type="PANTHER" id="PTHR43513:SF1">
    <property type="entry name" value="ANAEROBIC SULFITE REDUCTASE SUBUNIT B"/>
    <property type="match status" value="1"/>
</dbReference>
<protein>
    <submittedName>
        <fullName evidence="12">Oxidoreductase</fullName>
    </submittedName>
</protein>
<dbReference type="Gene3D" id="2.40.30.10">
    <property type="entry name" value="Translation factors"/>
    <property type="match status" value="1"/>
</dbReference>
<keyword evidence="5" id="KW-0274">FAD</keyword>
<dbReference type="PROSITE" id="PS51384">
    <property type="entry name" value="FAD_FR"/>
    <property type="match status" value="1"/>
</dbReference>
<keyword evidence="7 10" id="KW-0408">Iron</keyword>